<dbReference type="SUPFAM" id="SSF111369">
    <property type="entry name" value="HlyD-like secretion proteins"/>
    <property type="match status" value="1"/>
</dbReference>
<feature type="coiled-coil region" evidence="6">
    <location>
        <begin position="167"/>
        <end position="218"/>
    </location>
</feature>
<comment type="similarity">
    <text evidence="2">Belongs to the membrane fusion protein (MFP) (TC 8.A.1) family.</text>
</comment>
<evidence type="ECO:0000256" key="4">
    <source>
        <dbReference type="ARBA" id="ARBA00022989"/>
    </source>
</evidence>
<sequence length="435" mass="46881">MVSEVNPESLRIVESEEFLPSISPTVTIGGGVLVVAFSAAVSLAATLNYNVTVKAPASIRGEVQIVQSASDGVVRNIAVKENQLVKKGDAIAYVDNSQILTRRNQLLDSIQQSRSQLRQISSQLSSIDSQIAAESNLSTRSVASAQAELQLQQRDYLAKQQSAIAEVQVAQASLDLAREEMQRYRQLANTGAIPILQVKEKEQAYKAAQAKVNQAKANLNPSRATVSIANERIAQEEARGMATVAALHKERKNLVSNQIELQNQVARDTKEVQQMGVELSKTMILSPTDGTVLKLELRNPGQVVSTGQAIAQISRTNSRLDIKTYVPGAEISKIKPGQQVQMRVSACPYPDYGTLKGVVKTVAPDVVPTASGAASESPTPAGAYEVTIQPNTWFVGTGDRLCRLQPGMEGTVDIISKSETPLQFVLRKARILSGI</sequence>
<keyword evidence="9" id="KW-1185">Reference proteome</keyword>
<dbReference type="OrthoDB" id="424142at2"/>
<dbReference type="AlphaFoldDB" id="A0A9X5I966"/>
<dbReference type="Gene3D" id="1.10.287.470">
    <property type="entry name" value="Helix hairpin bin"/>
    <property type="match status" value="1"/>
</dbReference>
<evidence type="ECO:0000313" key="8">
    <source>
        <dbReference type="EMBL" id="NHC38312.1"/>
    </source>
</evidence>
<evidence type="ECO:0000256" key="5">
    <source>
        <dbReference type="ARBA" id="ARBA00023136"/>
    </source>
</evidence>
<dbReference type="Gene3D" id="2.40.30.170">
    <property type="match status" value="1"/>
</dbReference>
<protein>
    <submittedName>
        <fullName evidence="8">HlyD family efflux transporter periplasmic adaptor subunit</fullName>
    </submittedName>
</protein>
<keyword evidence="6" id="KW-0175">Coiled coil</keyword>
<evidence type="ECO:0000256" key="2">
    <source>
        <dbReference type="ARBA" id="ARBA00009477"/>
    </source>
</evidence>
<dbReference type="PANTHER" id="PTHR30386:SF26">
    <property type="entry name" value="TRANSPORT PROTEIN COMB"/>
    <property type="match status" value="1"/>
</dbReference>
<keyword evidence="4" id="KW-1133">Transmembrane helix</keyword>
<evidence type="ECO:0000259" key="7">
    <source>
        <dbReference type="Pfam" id="PF26002"/>
    </source>
</evidence>
<proteinExistence type="inferred from homology"/>
<dbReference type="Pfam" id="PF26002">
    <property type="entry name" value="Beta-barrel_AprE"/>
    <property type="match status" value="1"/>
</dbReference>
<dbReference type="Proteomes" id="UP000031532">
    <property type="component" value="Unassembled WGS sequence"/>
</dbReference>
<evidence type="ECO:0000256" key="1">
    <source>
        <dbReference type="ARBA" id="ARBA00004167"/>
    </source>
</evidence>
<accession>A0A9X5I966</accession>
<name>A0A9X5I966_9CYAN</name>
<keyword evidence="5" id="KW-0472">Membrane</keyword>
<dbReference type="PRINTS" id="PR01490">
    <property type="entry name" value="RTXTOXIND"/>
</dbReference>
<comment type="subcellular location">
    <subcellularLocation>
        <location evidence="1">Membrane</location>
        <topology evidence="1">Single-pass membrane protein</topology>
    </subcellularLocation>
</comment>
<dbReference type="GO" id="GO:0016020">
    <property type="term" value="C:membrane"/>
    <property type="evidence" value="ECO:0007669"/>
    <property type="project" value="UniProtKB-SubCell"/>
</dbReference>
<dbReference type="InterPro" id="IPR058982">
    <property type="entry name" value="Beta-barrel_AprE"/>
</dbReference>
<dbReference type="PANTHER" id="PTHR30386">
    <property type="entry name" value="MEMBRANE FUSION SUBUNIT OF EMRAB-TOLC MULTIDRUG EFFLUX PUMP"/>
    <property type="match status" value="1"/>
</dbReference>
<evidence type="ECO:0000256" key="6">
    <source>
        <dbReference type="SAM" id="Coils"/>
    </source>
</evidence>
<dbReference type="InterPro" id="IPR050739">
    <property type="entry name" value="MFP"/>
</dbReference>
<reference evidence="8 9" key="1">
    <citation type="journal article" date="2015" name="Genome Announc.">
        <title>Draft Genome Sequence of the Terrestrial Cyanobacterium Scytonema millei VB511283, Isolated from Eastern India.</title>
        <authorList>
            <person name="Sen D."/>
            <person name="Chandrababunaidu M.M."/>
            <person name="Singh D."/>
            <person name="Sanghi N."/>
            <person name="Ghorai A."/>
            <person name="Mishra G.P."/>
            <person name="Madduluri M."/>
            <person name="Adhikary S.P."/>
            <person name="Tripathy S."/>
        </authorList>
    </citation>
    <scope>NUCLEOTIDE SEQUENCE [LARGE SCALE GENOMIC DNA]</scope>
    <source>
        <strain evidence="8 9">VB511283</strain>
    </source>
</reference>
<dbReference type="EMBL" id="JTJC03000017">
    <property type="protein sequence ID" value="NHC38312.1"/>
    <property type="molecule type" value="Genomic_DNA"/>
</dbReference>
<feature type="domain" description="AprE-like beta-barrel" evidence="7">
    <location>
        <begin position="322"/>
        <end position="415"/>
    </location>
</feature>
<gene>
    <name evidence="8" type="ORF">QH73_0027435</name>
</gene>
<evidence type="ECO:0000256" key="3">
    <source>
        <dbReference type="ARBA" id="ARBA00022692"/>
    </source>
</evidence>
<comment type="caution">
    <text evidence="8">The sequence shown here is derived from an EMBL/GenBank/DDBJ whole genome shotgun (WGS) entry which is preliminary data.</text>
</comment>
<dbReference type="RefSeq" id="WP_039713595.1">
    <property type="nucleotide sequence ID" value="NZ_JTJC03000017.1"/>
</dbReference>
<organism evidence="8 9">
    <name type="scientific">Scytonema millei VB511283</name>
    <dbReference type="NCBI Taxonomy" id="1245923"/>
    <lineage>
        <taxon>Bacteria</taxon>
        <taxon>Bacillati</taxon>
        <taxon>Cyanobacteriota</taxon>
        <taxon>Cyanophyceae</taxon>
        <taxon>Nostocales</taxon>
        <taxon>Scytonemataceae</taxon>
        <taxon>Scytonema</taxon>
    </lineage>
</organism>
<keyword evidence="3" id="KW-0812">Transmembrane</keyword>
<evidence type="ECO:0000313" key="9">
    <source>
        <dbReference type="Proteomes" id="UP000031532"/>
    </source>
</evidence>